<dbReference type="InterPro" id="IPR029021">
    <property type="entry name" value="Prot-tyrosine_phosphatase-like"/>
</dbReference>
<dbReference type="STRING" id="696762.PFRI_32910"/>
<dbReference type="OrthoDB" id="9806482at2"/>
<dbReference type="InterPro" id="IPR003595">
    <property type="entry name" value="Tyr_Pase_cat"/>
</dbReference>
<sequence length="166" mass="17791">MTDLVIHALGVGGGSLAISQMPGLMGGYKDDLDFIRDWKPSIVISATTKGEHADAGVEALGKDIPESGARWLHLPITDYGTPDEVFMRAWPEKSAVILKALSGRGRVLIHCKGGCGRSGMLALRLMVESGEDAVDALLRLRKVRPCAVETDAQLRWAVTGLLQNKG</sequence>
<dbReference type="Proteomes" id="UP000184514">
    <property type="component" value="Unassembled WGS sequence"/>
</dbReference>
<feature type="domain" description="Tyrosine specific protein phosphatases" evidence="1">
    <location>
        <begin position="102"/>
        <end position="155"/>
    </location>
</feature>
<dbReference type="PANTHER" id="PTHR23339">
    <property type="entry name" value="TYROSINE SPECIFIC PROTEIN PHOSPHATASE AND DUAL SPECIFICITY PROTEIN PHOSPHATASE"/>
    <property type="match status" value="1"/>
</dbReference>
<dbReference type="InterPro" id="IPR016130">
    <property type="entry name" value="Tyr_Pase_AS"/>
</dbReference>
<keyword evidence="3" id="KW-1185">Reference proteome</keyword>
<dbReference type="RefSeq" id="WP_072631797.1">
    <property type="nucleotide sequence ID" value="NZ_JABBAN010000122.1"/>
</dbReference>
<proteinExistence type="predicted"/>
<dbReference type="SUPFAM" id="SSF52799">
    <property type="entry name" value="(Phosphotyrosine protein) phosphatases II"/>
    <property type="match status" value="1"/>
</dbReference>
<dbReference type="InterPro" id="IPR000387">
    <property type="entry name" value="Tyr_Pase_dom"/>
</dbReference>
<dbReference type="PROSITE" id="PS00383">
    <property type="entry name" value="TYR_PHOSPHATASE_1"/>
    <property type="match status" value="1"/>
</dbReference>
<evidence type="ECO:0000313" key="2">
    <source>
        <dbReference type="EMBL" id="OJI92506.1"/>
    </source>
</evidence>
<dbReference type="PROSITE" id="PS50056">
    <property type="entry name" value="TYR_PHOSPHATASE_2"/>
    <property type="match status" value="1"/>
</dbReference>
<comment type="caution">
    <text evidence="2">The sequence shown here is derived from an EMBL/GenBank/DDBJ whole genome shotgun (WGS) entry which is preliminary data.</text>
</comment>
<organism evidence="2 3">
    <name type="scientific">Planktotalea frisia</name>
    <dbReference type="NCBI Taxonomy" id="696762"/>
    <lineage>
        <taxon>Bacteria</taxon>
        <taxon>Pseudomonadati</taxon>
        <taxon>Pseudomonadota</taxon>
        <taxon>Alphaproteobacteria</taxon>
        <taxon>Rhodobacterales</taxon>
        <taxon>Paracoccaceae</taxon>
        <taxon>Planktotalea</taxon>
    </lineage>
</organism>
<dbReference type="Gene3D" id="3.90.190.10">
    <property type="entry name" value="Protein tyrosine phosphatase superfamily"/>
    <property type="match status" value="1"/>
</dbReference>
<dbReference type="InterPro" id="IPR050561">
    <property type="entry name" value="PTP"/>
</dbReference>
<dbReference type="InterPro" id="IPR000340">
    <property type="entry name" value="Dual-sp_phosphatase_cat-dom"/>
</dbReference>
<reference evidence="2 3" key="1">
    <citation type="submission" date="2016-10" db="EMBL/GenBank/DDBJ databases">
        <title>Genome sequence of Planktotalea frisia SH6-1.</title>
        <authorList>
            <person name="Poehlein A."/>
            <person name="Bakenhus I."/>
            <person name="Voget S."/>
            <person name="Brinkhoff T."/>
            <person name="Simon M."/>
        </authorList>
    </citation>
    <scope>NUCLEOTIDE SEQUENCE [LARGE SCALE GENOMIC DNA]</scope>
    <source>
        <strain evidence="2 3">SH6-1</strain>
    </source>
</reference>
<name>A0A1L9NT65_9RHOB</name>
<dbReference type="EMBL" id="MLCB01000178">
    <property type="protein sequence ID" value="OJI92506.1"/>
    <property type="molecule type" value="Genomic_DNA"/>
</dbReference>
<gene>
    <name evidence="2" type="ORF">PFRI_32910</name>
</gene>
<protein>
    <submittedName>
        <fullName evidence="2">Dual specificity phosphatase, catalytic domain</fullName>
    </submittedName>
</protein>
<dbReference type="Pfam" id="PF00782">
    <property type="entry name" value="DSPc"/>
    <property type="match status" value="1"/>
</dbReference>
<evidence type="ECO:0000259" key="1">
    <source>
        <dbReference type="PROSITE" id="PS50056"/>
    </source>
</evidence>
<evidence type="ECO:0000313" key="3">
    <source>
        <dbReference type="Proteomes" id="UP000184514"/>
    </source>
</evidence>
<accession>A0A1L9NT65</accession>
<dbReference type="AlphaFoldDB" id="A0A1L9NT65"/>
<dbReference type="SMART" id="SM00404">
    <property type="entry name" value="PTPc_motif"/>
    <property type="match status" value="1"/>
</dbReference>